<dbReference type="Gene3D" id="2.60.120.200">
    <property type="match status" value="1"/>
</dbReference>
<dbReference type="InterPro" id="IPR000757">
    <property type="entry name" value="Beta-glucanase-like"/>
</dbReference>
<dbReference type="OMA" id="DWHTYTI"/>
<dbReference type="GO" id="GO:0016757">
    <property type="term" value="F:glycosyltransferase activity"/>
    <property type="evidence" value="ECO:0007669"/>
    <property type="project" value="TreeGrafter"/>
</dbReference>
<comment type="caution">
    <text evidence="7">The sequence shown here is derived from an EMBL/GenBank/DDBJ whole genome shotgun (WGS) entry which is preliminary data.</text>
</comment>
<evidence type="ECO:0000313" key="8">
    <source>
        <dbReference type="Proteomes" id="UP000289152"/>
    </source>
</evidence>
<evidence type="ECO:0000259" key="6">
    <source>
        <dbReference type="PROSITE" id="PS51762"/>
    </source>
</evidence>
<dbReference type="VEuPathDB" id="FungiDB:TREMEDRAFT_42155"/>
<dbReference type="Pfam" id="PF00722">
    <property type="entry name" value="Glyco_hydro_16"/>
    <property type="match status" value="1"/>
</dbReference>
<dbReference type="STRING" id="5217.A0A4Q1BL11"/>
<keyword evidence="4" id="KW-0472">Membrane</keyword>
<keyword evidence="2" id="KW-0378">Hydrolase</keyword>
<dbReference type="OrthoDB" id="4781at2759"/>
<dbReference type="GO" id="GO:0009277">
    <property type="term" value="C:fungal-type cell wall"/>
    <property type="evidence" value="ECO:0007669"/>
    <property type="project" value="TreeGrafter"/>
</dbReference>
<keyword evidence="3" id="KW-0326">Glycosidase</keyword>
<dbReference type="AlphaFoldDB" id="A0A4Q1BL11"/>
<dbReference type="GO" id="GO:0004553">
    <property type="term" value="F:hydrolase activity, hydrolyzing O-glycosyl compounds"/>
    <property type="evidence" value="ECO:0007669"/>
    <property type="project" value="InterPro"/>
</dbReference>
<proteinExistence type="predicted"/>
<dbReference type="PROSITE" id="PS51762">
    <property type="entry name" value="GH16_2"/>
    <property type="match status" value="1"/>
</dbReference>
<reference evidence="7 8" key="1">
    <citation type="submission" date="2016-06" db="EMBL/GenBank/DDBJ databases">
        <title>Evolution of pathogenesis and genome organization in the Tremellales.</title>
        <authorList>
            <person name="Cuomo C."/>
            <person name="Litvintseva A."/>
            <person name="Heitman J."/>
            <person name="Chen Y."/>
            <person name="Sun S."/>
            <person name="Springer D."/>
            <person name="Dromer F."/>
            <person name="Young S."/>
            <person name="Zeng Q."/>
            <person name="Chapman S."/>
            <person name="Gujja S."/>
            <person name="Saif S."/>
            <person name="Birren B."/>
        </authorList>
    </citation>
    <scope>NUCLEOTIDE SEQUENCE [LARGE SCALE GENOMIC DNA]</scope>
    <source>
        <strain evidence="7 8">ATCC 28783</strain>
    </source>
</reference>
<evidence type="ECO:0000256" key="3">
    <source>
        <dbReference type="ARBA" id="ARBA00023295"/>
    </source>
</evidence>
<dbReference type="GO" id="GO:0005975">
    <property type="term" value="P:carbohydrate metabolic process"/>
    <property type="evidence" value="ECO:0007669"/>
    <property type="project" value="InterPro"/>
</dbReference>
<keyword evidence="1 5" id="KW-0732">Signal</keyword>
<dbReference type="SUPFAM" id="SSF49899">
    <property type="entry name" value="Concanavalin A-like lectins/glucanases"/>
    <property type="match status" value="1"/>
</dbReference>
<dbReference type="InterPro" id="IPR013320">
    <property type="entry name" value="ConA-like_dom_sf"/>
</dbReference>
<feature type="signal peptide" evidence="5">
    <location>
        <begin position="1"/>
        <end position="24"/>
    </location>
</feature>
<dbReference type="InterPro" id="IPR050546">
    <property type="entry name" value="Glycosyl_Hydrlase_16"/>
</dbReference>
<feature type="chain" id="PRO_5020576898" description="GH16 domain-containing protein" evidence="5">
    <location>
        <begin position="25"/>
        <end position="365"/>
    </location>
</feature>
<evidence type="ECO:0000256" key="4">
    <source>
        <dbReference type="SAM" id="Phobius"/>
    </source>
</evidence>
<evidence type="ECO:0000256" key="5">
    <source>
        <dbReference type="SAM" id="SignalP"/>
    </source>
</evidence>
<accession>A0A4Q1BL11</accession>
<evidence type="ECO:0000256" key="2">
    <source>
        <dbReference type="ARBA" id="ARBA00022801"/>
    </source>
</evidence>
<dbReference type="PANTHER" id="PTHR10963:SF22">
    <property type="entry name" value="GLYCOSIDASE CRH2-RELATED"/>
    <property type="match status" value="1"/>
</dbReference>
<name>A0A4Q1BL11_TREME</name>
<dbReference type="InParanoid" id="A0A4Q1BL11"/>
<evidence type="ECO:0000313" key="7">
    <source>
        <dbReference type="EMBL" id="RXK38406.1"/>
    </source>
</evidence>
<protein>
    <recommendedName>
        <fullName evidence="6">GH16 domain-containing protein</fullName>
    </recommendedName>
</protein>
<dbReference type="PROSITE" id="PS51257">
    <property type="entry name" value="PROKAR_LIPOPROTEIN"/>
    <property type="match status" value="1"/>
</dbReference>
<feature type="transmembrane region" description="Helical" evidence="4">
    <location>
        <begin position="341"/>
        <end position="363"/>
    </location>
</feature>
<dbReference type="PANTHER" id="PTHR10963">
    <property type="entry name" value="GLYCOSYL HYDROLASE-RELATED"/>
    <property type="match status" value="1"/>
</dbReference>
<dbReference type="EMBL" id="SDIL01000048">
    <property type="protein sequence ID" value="RXK38406.1"/>
    <property type="molecule type" value="Genomic_DNA"/>
</dbReference>
<keyword evidence="4" id="KW-1133">Transmembrane helix</keyword>
<feature type="domain" description="GH16" evidence="6">
    <location>
        <begin position="60"/>
        <end position="281"/>
    </location>
</feature>
<keyword evidence="8" id="KW-1185">Reference proteome</keyword>
<evidence type="ECO:0000256" key="1">
    <source>
        <dbReference type="ARBA" id="ARBA00022729"/>
    </source>
</evidence>
<gene>
    <name evidence="7" type="ORF">M231_04315</name>
</gene>
<keyword evidence="4" id="KW-0812">Transmembrane</keyword>
<sequence length="365" mass="39078">MTRHTNQLLSLFFVSLSLLAVVSAACSASSPCGADAPCCSEYGYCGSGSYCLGGCSPLGSHSFTSCRPDPICVSGETDFTDLSRVLQNSTAYTGNVTGYDWILNTGTLVPDPNGQGVRLTLTENDQGTKISSTRYVHYGQIDMTLETSKWQGVVTAAITMSDVHDEIDWEFPGNNTSSGQTNYWFLGIANYSATEGQTVTINSDTSSNFHTYSFNWQEDSLQWLVDGNVVRTVNKDDTIVNGVAKYPTTPSRIEISIWPAGINGSAQGTIDWSGGMINWDDPDYVSNGYFYNTLQSVKVNCAETASSGNITGWSYTGNGTDGVPVVAETNASLLLNSAKPVYQSAPGVLVLLFTLLSIALLGCNI</sequence>
<dbReference type="Proteomes" id="UP000289152">
    <property type="component" value="Unassembled WGS sequence"/>
</dbReference>
<dbReference type="GO" id="GO:0031505">
    <property type="term" value="P:fungal-type cell wall organization"/>
    <property type="evidence" value="ECO:0007669"/>
    <property type="project" value="TreeGrafter"/>
</dbReference>
<organism evidence="7 8">
    <name type="scientific">Tremella mesenterica</name>
    <name type="common">Jelly fungus</name>
    <dbReference type="NCBI Taxonomy" id="5217"/>
    <lineage>
        <taxon>Eukaryota</taxon>
        <taxon>Fungi</taxon>
        <taxon>Dikarya</taxon>
        <taxon>Basidiomycota</taxon>
        <taxon>Agaricomycotina</taxon>
        <taxon>Tremellomycetes</taxon>
        <taxon>Tremellales</taxon>
        <taxon>Tremellaceae</taxon>
        <taxon>Tremella</taxon>
    </lineage>
</organism>